<reference evidence="4" key="1">
    <citation type="submission" date="2023-01" db="EMBL/GenBank/DDBJ databases">
        <title>Human gut microbiome strain richness.</title>
        <authorList>
            <person name="Chen-Liaw A."/>
        </authorList>
    </citation>
    <scope>NUCLEOTIDE SEQUENCE</scope>
    <source>
        <strain evidence="4">D8_m1001271B151109d0_201107</strain>
    </source>
</reference>
<dbReference type="InterPro" id="IPR036849">
    <property type="entry name" value="Enolase-like_C_sf"/>
</dbReference>
<dbReference type="Gene3D" id="3.30.390.10">
    <property type="entry name" value="Enolase-like, N-terminal domain"/>
    <property type="match status" value="1"/>
</dbReference>
<keyword evidence="2" id="KW-0456">Lyase</keyword>
<dbReference type="GO" id="GO:0046872">
    <property type="term" value="F:metal ion binding"/>
    <property type="evidence" value="ECO:0007669"/>
    <property type="project" value="UniProtKB-KW"/>
</dbReference>
<accession>A0AAW6CNN0</accession>
<dbReference type="Gene3D" id="3.20.20.120">
    <property type="entry name" value="Enolase-like C-terminal domain"/>
    <property type="match status" value="1"/>
</dbReference>
<dbReference type="RefSeq" id="WP_272000728.1">
    <property type="nucleotide sequence ID" value="NZ_CAMNNH010000021.1"/>
</dbReference>
<dbReference type="CDD" id="cd03316">
    <property type="entry name" value="MR_like"/>
    <property type="match status" value="1"/>
</dbReference>
<dbReference type="SMART" id="SM00922">
    <property type="entry name" value="MR_MLE"/>
    <property type="match status" value="1"/>
</dbReference>
<dbReference type="SFLD" id="SFLDS00001">
    <property type="entry name" value="Enolase"/>
    <property type="match status" value="1"/>
</dbReference>
<dbReference type="Pfam" id="PF02746">
    <property type="entry name" value="MR_MLE_N"/>
    <property type="match status" value="1"/>
</dbReference>
<name>A0AAW6CNN0_9FIRM</name>
<dbReference type="SUPFAM" id="SSF51604">
    <property type="entry name" value="Enolase C-terminal domain-like"/>
    <property type="match status" value="1"/>
</dbReference>
<evidence type="ECO:0000313" key="4">
    <source>
        <dbReference type="EMBL" id="MDB7981433.1"/>
    </source>
</evidence>
<comment type="caution">
    <text evidence="4">The sequence shown here is derived from an EMBL/GenBank/DDBJ whole genome shotgun (WGS) entry which is preliminary data.</text>
</comment>
<proteinExistence type="predicted"/>
<dbReference type="Proteomes" id="UP001212981">
    <property type="component" value="Unassembled WGS sequence"/>
</dbReference>
<feature type="domain" description="Mandelate racemase/muconate lactonizing enzyme C-terminal" evidence="3">
    <location>
        <begin position="148"/>
        <end position="270"/>
    </location>
</feature>
<dbReference type="GO" id="GO:0016829">
    <property type="term" value="F:lyase activity"/>
    <property type="evidence" value="ECO:0007669"/>
    <property type="project" value="UniProtKB-KW"/>
</dbReference>
<dbReference type="AlphaFoldDB" id="A0AAW6CNN0"/>
<gene>
    <name evidence="4" type="ORF">PND82_01190</name>
</gene>
<dbReference type="PANTHER" id="PTHR48080:SF2">
    <property type="entry name" value="D-GALACTONATE DEHYDRATASE"/>
    <property type="match status" value="1"/>
</dbReference>
<dbReference type="PANTHER" id="PTHR48080">
    <property type="entry name" value="D-GALACTONATE DEHYDRATASE-RELATED"/>
    <property type="match status" value="1"/>
</dbReference>
<dbReference type="InterPro" id="IPR029065">
    <property type="entry name" value="Enolase_C-like"/>
</dbReference>
<sequence>MKITSVDVYMQDYNLGGFVTIKVNTDEGISGFGEAGLSYGNCSNAAFGQCKDFAELIIGMDPFNTEEIWNHLHRHTFWGMGGGVVVTSAMAAIDTACWDIKGKKLGVPVYKLLGGKTNKKLRAYASQLQFGWRKIIEEKDALTLLYDPQDYFDAVKDALSEGYTAVKIDPVFAPTDKKEMQEVFSTQGNQIRGCYRNMDLQRSVERIAAAREAGGDDMDIIIEIHSLLDANTASELGKALEPYHIMYYEEPTSPENPDLFKFIQKNCTLPLATGERVYTRWGFRPFFEDRSLSVIQPDLCNTGGITETKKICDMAHVYDMGVQIHVCGGPIATAAALQVEAAIPNFVIHEEHNANLLSIFKKFGKYYYAPKDGYYEIPELPGIGQEMSDWAMEHSVHVEVK</sequence>
<dbReference type="SFLD" id="SFLDG00179">
    <property type="entry name" value="mandelate_racemase"/>
    <property type="match status" value="1"/>
</dbReference>
<protein>
    <submittedName>
        <fullName evidence="4">Mandelate racemase/muconate lactonizing enzyme family protein</fullName>
    </submittedName>
</protein>
<dbReference type="EMBL" id="JAQLXO010000001">
    <property type="protein sequence ID" value="MDB7981433.1"/>
    <property type="molecule type" value="Genomic_DNA"/>
</dbReference>
<dbReference type="InterPro" id="IPR013341">
    <property type="entry name" value="Mandelate_racemase_N_dom"/>
</dbReference>
<organism evidence="4 5">
    <name type="scientific">Faecalicoccus pleomorphus</name>
    <dbReference type="NCBI Taxonomy" id="1323"/>
    <lineage>
        <taxon>Bacteria</taxon>
        <taxon>Bacillati</taxon>
        <taxon>Bacillota</taxon>
        <taxon>Erysipelotrichia</taxon>
        <taxon>Erysipelotrichales</taxon>
        <taxon>Erysipelotrichaceae</taxon>
        <taxon>Faecalicoccus</taxon>
    </lineage>
</organism>
<evidence type="ECO:0000256" key="2">
    <source>
        <dbReference type="ARBA" id="ARBA00023239"/>
    </source>
</evidence>
<evidence type="ECO:0000259" key="3">
    <source>
        <dbReference type="SMART" id="SM00922"/>
    </source>
</evidence>
<evidence type="ECO:0000313" key="5">
    <source>
        <dbReference type="Proteomes" id="UP001212981"/>
    </source>
</evidence>
<dbReference type="InterPro" id="IPR034593">
    <property type="entry name" value="DgoD-like"/>
</dbReference>
<evidence type="ECO:0000256" key="1">
    <source>
        <dbReference type="ARBA" id="ARBA00022723"/>
    </source>
</evidence>
<dbReference type="InterPro" id="IPR029017">
    <property type="entry name" value="Enolase-like_N"/>
</dbReference>
<keyword evidence="1" id="KW-0479">Metal-binding</keyword>
<dbReference type="InterPro" id="IPR013342">
    <property type="entry name" value="Mandelate_racemase_C"/>
</dbReference>
<dbReference type="Pfam" id="PF13378">
    <property type="entry name" value="MR_MLE_C"/>
    <property type="match status" value="1"/>
</dbReference>
<dbReference type="SUPFAM" id="SSF54826">
    <property type="entry name" value="Enolase N-terminal domain-like"/>
    <property type="match status" value="1"/>
</dbReference>